<gene>
    <name evidence="13" type="ORF">COS99_05600</name>
</gene>
<dbReference type="AlphaFoldDB" id="A0A2J0KUF1"/>
<comment type="similarity">
    <text evidence="2">Belongs to the outer membrane factor (OMF) (TC 1.B.17) family.</text>
</comment>
<evidence type="ECO:0000313" key="14">
    <source>
        <dbReference type="Proteomes" id="UP000230052"/>
    </source>
</evidence>
<evidence type="ECO:0000256" key="1">
    <source>
        <dbReference type="ARBA" id="ARBA00004442"/>
    </source>
</evidence>
<feature type="repeat" description="TPR" evidence="10">
    <location>
        <begin position="54"/>
        <end position="87"/>
    </location>
</feature>
<sequence>MTKLRLSKSNKVLIYVASFFAVLIGYNYHLLYAQPDGSPNLQVQIERIPDQKEIADLYNEAKNLYQKGDYLKAKEKFNKVLSINPERRDVMRYLIDIEKKLQANEVKTVRAKEKKEVKDKLSEEKEAKMQAEKAEKNKKDEIKAAYQKGEEFYKKGNYAEAKIKFQEVLRLNPNHREAKKYTTLSDFKIKETEKKANAITGSEQKKTDEAKAAYQKGEENYKKGDYDTARSQFEKILSMDLNNNGAKRYLALIEARSKEAKAKEKRKEDEEKRRGAIEAAKALIDKIKPIYQEGEVSYKNKDYQEAKIKFEEVLKLKPEHKGAQRYLRQIQNEEEKIRKQREKIEPPEATIPGGKLTIDDCVNIALKSYAPLQIADQQIALAKQKVKEATRNLFPAINLNWEDGGGTEYTNKDYTTRHYSVEGQQAIFHGGRFWYVLKQANLNLEIAVQNKKRLKSELVSSVKKPFYSLIKSKESLKQQEVLLSEVEKIFNSVSRQYQEGLCSELDFLDVQSKYNQVYFQYLSASEDLILAELILKQAMNVDSKQPIDIEYSLDFKKVPIDVESCLNLAFTNRADVRINELVTEFADYGKKITRSDGFPAIDLLGSYGNGAEWYENAHSQYEKEWLAGVKVKVPLGGNTLSYSFANQQTAPVLSTLKGTTTTTNSYKLKILDDLRYYSSRKEADIDYDQSKHELHKTKKEIMLELKEGFFNYEKAIIQLDAAKTKVNFQTKEAEILKLRRGFGEATDSQVVESLVKVAQEQYSYVQAITDYYMSIVSLNKAIGIDDYFSPDGKEPNNL</sequence>
<feature type="repeat" description="TPR" evidence="10">
    <location>
        <begin position="142"/>
        <end position="175"/>
    </location>
</feature>
<protein>
    <recommendedName>
        <fullName evidence="15">Tetratricopeptide repeat protein</fullName>
    </recommendedName>
</protein>
<dbReference type="Pfam" id="PF13181">
    <property type="entry name" value="TPR_8"/>
    <property type="match status" value="2"/>
</dbReference>
<evidence type="ECO:0000256" key="6">
    <source>
        <dbReference type="ARBA" id="ARBA00022737"/>
    </source>
</evidence>
<dbReference type="GO" id="GO:0015288">
    <property type="term" value="F:porin activity"/>
    <property type="evidence" value="ECO:0007669"/>
    <property type="project" value="TreeGrafter"/>
</dbReference>
<dbReference type="PANTHER" id="PTHR30026:SF20">
    <property type="entry name" value="OUTER MEMBRANE PROTEIN TOLC"/>
    <property type="match status" value="1"/>
</dbReference>
<dbReference type="GO" id="GO:0015562">
    <property type="term" value="F:efflux transmembrane transporter activity"/>
    <property type="evidence" value="ECO:0007669"/>
    <property type="project" value="InterPro"/>
</dbReference>
<dbReference type="SMART" id="SM00028">
    <property type="entry name" value="TPR"/>
    <property type="match status" value="4"/>
</dbReference>
<keyword evidence="11" id="KW-0175">Coiled coil</keyword>
<evidence type="ECO:0000256" key="3">
    <source>
        <dbReference type="ARBA" id="ARBA00022448"/>
    </source>
</evidence>
<dbReference type="GO" id="GO:1990281">
    <property type="term" value="C:efflux pump complex"/>
    <property type="evidence" value="ECO:0007669"/>
    <property type="project" value="TreeGrafter"/>
</dbReference>
<proteinExistence type="inferred from homology"/>
<evidence type="ECO:0000256" key="4">
    <source>
        <dbReference type="ARBA" id="ARBA00022452"/>
    </source>
</evidence>
<dbReference type="PROSITE" id="PS50005">
    <property type="entry name" value="TPR"/>
    <property type="match status" value="4"/>
</dbReference>
<accession>A0A2J0KUF1</accession>
<feature type="coiled-coil region" evidence="11">
    <location>
        <begin position="111"/>
        <end position="148"/>
    </location>
</feature>
<keyword evidence="5 12" id="KW-0812">Transmembrane</keyword>
<evidence type="ECO:0000256" key="9">
    <source>
        <dbReference type="ARBA" id="ARBA00023237"/>
    </source>
</evidence>
<evidence type="ECO:0000256" key="7">
    <source>
        <dbReference type="ARBA" id="ARBA00022803"/>
    </source>
</evidence>
<evidence type="ECO:0000256" key="5">
    <source>
        <dbReference type="ARBA" id="ARBA00022692"/>
    </source>
</evidence>
<organism evidence="13 14">
    <name type="scientific">Candidatus Aquitaenariimonas noxiae</name>
    <dbReference type="NCBI Taxonomy" id="1974741"/>
    <lineage>
        <taxon>Bacteria</taxon>
        <taxon>Pseudomonadati</taxon>
        <taxon>Candidatus Omnitrophota</taxon>
        <taxon>Candidatus Aquitaenariimonas</taxon>
    </lineage>
</organism>
<keyword evidence="12" id="KW-1133">Transmembrane helix</keyword>
<evidence type="ECO:0000256" key="2">
    <source>
        <dbReference type="ARBA" id="ARBA00007613"/>
    </source>
</evidence>
<dbReference type="SUPFAM" id="SSF56954">
    <property type="entry name" value="Outer membrane efflux proteins (OEP)"/>
    <property type="match status" value="2"/>
</dbReference>
<keyword evidence="7 10" id="KW-0802">TPR repeat</keyword>
<feature type="coiled-coil region" evidence="11">
    <location>
        <begin position="250"/>
        <end position="280"/>
    </location>
</feature>
<dbReference type="Pfam" id="PF07719">
    <property type="entry name" value="TPR_2"/>
    <property type="match status" value="1"/>
</dbReference>
<keyword evidence="3" id="KW-0813">Transport</keyword>
<dbReference type="InterPro" id="IPR013105">
    <property type="entry name" value="TPR_2"/>
</dbReference>
<keyword evidence="9" id="KW-0998">Cell outer membrane</keyword>
<dbReference type="Pfam" id="PF02321">
    <property type="entry name" value="OEP"/>
    <property type="match status" value="1"/>
</dbReference>
<dbReference type="InterPro" id="IPR051906">
    <property type="entry name" value="TolC-like"/>
</dbReference>
<feature type="transmembrane region" description="Helical" evidence="12">
    <location>
        <begin position="12"/>
        <end position="32"/>
    </location>
</feature>
<feature type="repeat" description="TPR" evidence="10">
    <location>
        <begin position="210"/>
        <end position="243"/>
    </location>
</feature>
<keyword evidence="6" id="KW-0677">Repeat</keyword>
<evidence type="ECO:0008006" key="15">
    <source>
        <dbReference type="Google" id="ProtNLM"/>
    </source>
</evidence>
<dbReference type="InterPro" id="IPR003423">
    <property type="entry name" value="OMP_efflux"/>
</dbReference>
<comment type="caution">
    <text evidence="13">The sequence shown here is derived from an EMBL/GenBank/DDBJ whole genome shotgun (WGS) entry which is preliminary data.</text>
</comment>
<dbReference type="PANTHER" id="PTHR30026">
    <property type="entry name" value="OUTER MEMBRANE PROTEIN TOLC"/>
    <property type="match status" value="1"/>
</dbReference>
<evidence type="ECO:0000256" key="11">
    <source>
        <dbReference type="SAM" id="Coils"/>
    </source>
</evidence>
<feature type="repeat" description="TPR" evidence="10">
    <location>
        <begin position="287"/>
        <end position="320"/>
    </location>
</feature>
<name>A0A2J0KUF1_9BACT</name>
<evidence type="ECO:0000313" key="13">
    <source>
        <dbReference type="EMBL" id="PIU41409.1"/>
    </source>
</evidence>
<keyword evidence="8 12" id="KW-0472">Membrane</keyword>
<dbReference type="SUPFAM" id="SSF48452">
    <property type="entry name" value="TPR-like"/>
    <property type="match status" value="2"/>
</dbReference>
<dbReference type="Proteomes" id="UP000230052">
    <property type="component" value="Unassembled WGS sequence"/>
</dbReference>
<dbReference type="GO" id="GO:0009279">
    <property type="term" value="C:cell outer membrane"/>
    <property type="evidence" value="ECO:0007669"/>
    <property type="project" value="UniProtKB-SubCell"/>
</dbReference>
<keyword evidence="4" id="KW-1134">Transmembrane beta strand</keyword>
<reference evidence="13 14" key="1">
    <citation type="submission" date="2017-09" db="EMBL/GenBank/DDBJ databases">
        <title>Depth-based differentiation of microbial function through sediment-hosted aquifers and enrichment of novel symbionts in the deep terrestrial subsurface.</title>
        <authorList>
            <person name="Probst A.J."/>
            <person name="Ladd B."/>
            <person name="Jarett J.K."/>
            <person name="Geller-Mcgrath D.E."/>
            <person name="Sieber C.M."/>
            <person name="Emerson J.B."/>
            <person name="Anantharaman K."/>
            <person name="Thomas B.C."/>
            <person name="Malmstrom R."/>
            <person name="Stieglmeier M."/>
            <person name="Klingl A."/>
            <person name="Woyke T."/>
            <person name="Ryan C.M."/>
            <person name="Banfield J.F."/>
        </authorList>
    </citation>
    <scope>NUCLEOTIDE SEQUENCE [LARGE SCALE GENOMIC DNA]</scope>
    <source>
        <strain evidence="13">CG07_land_8_20_14_0_80_42_15</strain>
    </source>
</reference>
<comment type="subcellular location">
    <subcellularLocation>
        <location evidence="1">Cell outer membrane</location>
    </subcellularLocation>
</comment>
<evidence type="ECO:0000256" key="8">
    <source>
        <dbReference type="ARBA" id="ARBA00023136"/>
    </source>
</evidence>
<evidence type="ECO:0000256" key="12">
    <source>
        <dbReference type="SAM" id="Phobius"/>
    </source>
</evidence>
<dbReference type="InterPro" id="IPR019734">
    <property type="entry name" value="TPR_rpt"/>
</dbReference>
<dbReference type="Gene3D" id="1.25.40.10">
    <property type="entry name" value="Tetratricopeptide repeat domain"/>
    <property type="match status" value="3"/>
</dbReference>
<evidence type="ECO:0000256" key="10">
    <source>
        <dbReference type="PROSITE-ProRule" id="PRU00339"/>
    </source>
</evidence>
<dbReference type="Gene3D" id="1.20.1600.10">
    <property type="entry name" value="Outer membrane efflux proteins (OEP)"/>
    <property type="match status" value="1"/>
</dbReference>
<dbReference type="InterPro" id="IPR011990">
    <property type="entry name" value="TPR-like_helical_dom_sf"/>
</dbReference>
<dbReference type="EMBL" id="PEWV01000059">
    <property type="protein sequence ID" value="PIU41409.1"/>
    <property type="molecule type" value="Genomic_DNA"/>
</dbReference>